<accession>A0ABS4ISX0</accession>
<dbReference type="PANTHER" id="PTHR43649:SF33">
    <property type="entry name" value="POLYGALACTURONAN_RHAMNOGALACTURONAN-BINDING PROTEIN YTCQ"/>
    <property type="match status" value="1"/>
</dbReference>
<reference evidence="4 5" key="1">
    <citation type="submission" date="2021-03" db="EMBL/GenBank/DDBJ databases">
        <title>Genomic Encyclopedia of Type Strains, Phase IV (KMG-IV): sequencing the most valuable type-strain genomes for metagenomic binning, comparative biology and taxonomic classification.</title>
        <authorList>
            <person name="Goeker M."/>
        </authorList>
    </citation>
    <scope>NUCLEOTIDE SEQUENCE [LARGE SCALE GENOMIC DNA]</scope>
    <source>
        <strain evidence="4 5">DSM 26048</strain>
    </source>
</reference>
<evidence type="ECO:0000313" key="4">
    <source>
        <dbReference type="EMBL" id="MBP1989684.1"/>
    </source>
</evidence>
<name>A0ABS4ISX0_9BACL</name>
<feature type="region of interest" description="Disordered" evidence="2">
    <location>
        <begin position="26"/>
        <end position="65"/>
    </location>
</feature>
<evidence type="ECO:0000256" key="2">
    <source>
        <dbReference type="SAM" id="MobiDB-lite"/>
    </source>
</evidence>
<dbReference type="EMBL" id="JAGGLB010000003">
    <property type="protein sequence ID" value="MBP1989684.1"/>
    <property type="molecule type" value="Genomic_DNA"/>
</dbReference>
<sequence>MVGIAACILLLTVVLSGCSAGDKVKTTPTNDISDAGEIAAKETNDPQKNKDSQEAEDAKSGKYDPPIEITTVSDYTTLVKFADGDDINNNIWTRYIEETYGIKVKRKWSTTSATESISKTNLMIASGDLPDFFMASPEQFVQLKEADLIEDMTEYFEKYAPPRVKQVIIDAGPEVLQSATFNGKLMAIPFTGLERDSAPMVWIRKDWMTKLNLSEPQSMEDLLKISEAFTNQDPDGNNKKDTYGILTDKDFYYLKGLFNGFHAYNDIWIKDSTGKLTYSNIQPEMKTALAKLQAMYKDGQIDPEFAVKDTVKAIETIGANKVGIFFSDKGGANYPASTSLPDVEWIPYAMPSVDSKPVLLQHNLNINGFYWVVKKGYKHPEALLKIMNAFVDKFYLTTSDDDYKTFIAPPGDINPVWFLAPAKIYMSSSLDSINKSNAVLNGELSLDQGTPNVRAAYDSIKKYKEGDQSLWWVEAQANGSTRIFEQYLKNDQFMPNQFITTPTSTMISKKADLSAMMQETFTKIIMGISSVDEFDNFVESWKKHGGDEITNEVNDWYYKK</sequence>
<dbReference type="InterPro" id="IPR050490">
    <property type="entry name" value="Bact_solute-bd_prot1"/>
</dbReference>
<gene>
    <name evidence="4" type="ORF">J2Z66_001282</name>
</gene>
<evidence type="ECO:0000313" key="5">
    <source>
        <dbReference type="Proteomes" id="UP001519287"/>
    </source>
</evidence>
<dbReference type="RefSeq" id="WP_209970497.1">
    <property type="nucleotide sequence ID" value="NZ_JAGGLB010000003.1"/>
</dbReference>
<feature type="signal peptide" evidence="3">
    <location>
        <begin position="1"/>
        <end position="20"/>
    </location>
</feature>
<dbReference type="PANTHER" id="PTHR43649">
    <property type="entry name" value="ARABINOSE-BINDING PROTEIN-RELATED"/>
    <property type="match status" value="1"/>
</dbReference>
<organism evidence="4 5">
    <name type="scientific">Paenibacillus eucommiae</name>
    <dbReference type="NCBI Taxonomy" id="1355755"/>
    <lineage>
        <taxon>Bacteria</taxon>
        <taxon>Bacillati</taxon>
        <taxon>Bacillota</taxon>
        <taxon>Bacilli</taxon>
        <taxon>Bacillales</taxon>
        <taxon>Paenibacillaceae</taxon>
        <taxon>Paenibacillus</taxon>
    </lineage>
</organism>
<keyword evidence="5" id="KW-1185">Reference proteome</keyword>
<evidence type="ECO:0000256" key="1">
    <source>
        <dbReference type="ARBA" id="ARBA00022729"/>
    </source>
</evidence>
<protein>
    <submittedName>
        <fullName evidence="4">Aldouronate transport system substrate-binding protein</fullName>
    </submittedName>
</protein>
<keyword evidence="1 3" id="KW-0732">Signal</keyword>
<proteinExistence type="predicted"/>
<dbReference type="SUPFAM" id="SSF53850">
    <property type="entry name" value="Periplasmic binding protein-like II"/>
    <property type="match status" value="1"/>
</dbReference>
<dbReference type="Gene3D" id="3.40.190.10">
    <property type="entry name" value="Periplasmic binding protein-like II"/>
    <property type="match status" value="3"/>
</dbReference>
<comment type="caution">
    <text evidence="4">The sequence shown here is derived from an EMBL/GenBank/DDBJ whole genome shotgun (WGS) entry which is preliminary data.</text>
</comment>
<feature type="compositionally biased region" description="Basic and acidic residues" evidence="2">
    <location>
        <begin position="39"/>
        <end position="62"/>
    </location>
</feature>
<dbReference type="Proteomes" id="UP001519287">
    <property type="component" value="Unassembled WGS sequence"/>
</dbReference>
<evidence type="ECO:0000256" key="3">
    <source>
        <dbReference type="SAM" id="SignalP"/>
    </source>
</evidence>
<feature type="chain" id="PRO_5046228578" evidence="3">
    <location>
        <begin position="21"/>
        <end position="560"/>
    </location>
</feature>